<dbReference type="InterPro" id="IPR012337">
    <property type="entry name" value="RNaseH-like_sf"/>
</dbReference>
<reference evidence="1" key="1">
    <citation type="submission" date="2021-10" db="EMBL/GenBank/DDBJ databases">
        <title>Tropical sea cucumber genome reveals ecological adaptation and Cuvierian tubules defense mechanism.</title>
        <authorList>
            <person name="Chen T."/>
        </authorList>
    </citation>
    <scope>NUCLEOTIDE SEQUENCE</scope>
    <source>
        <strain evidence="1">Nanhai2018</strain>
        <tissue evidence="1">Muscle</tissue>
    </source>
</reference>
<name>A0A9Q1BBI4_HOLLE</name>
<sequence length="454" mass="52454">MDKRMEASYELSLLIARSGKPHSIGEQLIKPAVGVVLKTVMGKDPNPVLSSIALSNDSVARRIDEMSTDVEDKLCSELRNTYFAIQLDESTLQDSEALLLCYVRFIHDHEMVEEMFARSLQTDTKGSSIFQLLKKYFNDKNIPMENILACATDGAPAMVGRHCGFIALLKNKVPSVFAIHCMVHRQHLVVKSLSPRLHTLLQIVIKAVNKIKASAQNDRLFRQLCQENDEQFVRLLLHTEVRWLSKGNCLTRFHAIFSTVVEFLSEVDTQLSEKVNAIKHDVAYLTDIFKMLNDVNKQLQGDHMTLIKAKKVIGAFITKAALYRETLSRRDMYHFPLLAQETAISDNELLVYCNHLEKIRGDMEERFRDMLELSMPAWVINPFKCTIQDVKRELQDEMSNLHNDDEAKARFLQHEYNKFWILERENTLQYGKRQNWHSLHHTWLKEDSALSWCC</sequence>
<dbReference type="PANTHER" id="PTHR45913:SF22">
    <property type="entry name" value="SCAN BOX DOMAIN-CONTAINING PROTEIN"/>
    <property type="match status" value="1"/>
</dbReference>
<proteinExistence type="predicted"/>
<evidence type="ECO:0000313" key="2">
    <source>
        <dbReference type="Proteomes" id="UP001152320"/>
    </source>
</evidence>
<dbReference type="Proteomes" id="UP001152320">
    <property type="component" value="Unassembled WGS sequence"/>
</dbReference>
<dbReference type="OrthoDB" id="1101576at2759"/>
<evidence type="ECO:0000313" key="1">
    <source>
        <dbReference type="EMBL" id="KAJ8019024.1"/>
    </source>
</evidence>
<organism evidence="1 2">
    <name type="scientific">Holothuria leucospilota</name>
    <name type="common">Black long sea cucumber</name>
    <name type="synonym">Mertensiothuria leucospilota</name>
    <dbReference type="NCBI Taxonomy" id="206669"/>
    <lineage>
        <taxon>Eukaryota</taxon>
        <taxon>Metazoa</taxon>
        <taxon>Echinodermata</taxon>
        <taxon>Eleutherozoa</taxon>
        <taxon>Echinozoa</taxon>
        <taxon>Holothuroidea</taxon>
        <taxon>Aspidochirotacea</taxon>
        <taxon>Aspidochirotida</taxon>
        <taxon>Holothuriidae</taxon>
        <taxon>Holothuria</taxon>
    </lineage>
</organism>
<gene>
    <name evidence="1" type="ORF">HOLleu_42644</name>
</gene>
<accession>A0A9Q1BBI4</accession>
<dbReference type="PANTHER" id="PTHR45913">
    <property type="entry name" value="EPM2A-INTERACTING PROTEIN 1"/>
    <property type="match status" value="1"/>
</dbReference>
<dbReference type="EMBL" id="JAIZAY010000106">
    <property type="protein sequence ID" value="KAJ8019024.1"/>
    <property type="molecule type" value="Genomic_DNA"/>
</dbReference>
<protein>
    <submittedName>
        <fullName evidence="1">Protein ZBED8</fullName>
    </submittedName>
</protein>
<comment type="caution">
    <text evidence="1">The sequence shown here is derived from an EMBL/GenBank/DDBJ whole genome shotgun (WGS) entry which is preliminary data.</text>
</comment>
<dbReference type="AlphaFoldDB" id="A0A9Q1BBI4"/>
<dbReference type="SUPFAM" id="SSF53098">
    <property type="entry name" value="Ribonuclease H-like"/>
    <property type="match status" value="1"/>
</dbReference>
<keyword evidence="2" id="KW-1185">Reference proteome</keyword>